<dbReference type="InterPro" id="IPR029020">
    <property type="entry name" value="Ammonium/urea_transptr"/>
</dbReference>
<evidence type="ECO:0000256" key="10">
    <source>
        <dbReference type="RuleBase" id="RU362002"/>
    </source>
</evidence>
<dbReference type="AlphaFoldDB" id="A0A7W6GPR7"/>
<comment type="similarity">
    <text evidence="2 10">Belongs to the ammonia transporter channel (TC 1.A.11.2) family.</text>
</comment>
<dbReference type="InterPro" id="IPR001905">
    <property type="entry name" value="Ammonium_transpt"/>
</dbReference>
<feature type="transmembrane region" description="Helical" evidence="10">
    <location>
        <begin position="50"/>
        <end position="69"/>
    </location>
</feature>
<evidence type="ECO:0000256" key="2">
    <source>
        <dbReference type="ARBA" id="ARBA00005887"/>
    </source>
</evidence>
<feature type="transmembrane region" description="Helical" evidence="10">
    <location>
        <begin position="287"/>
        <end position="308"/>
    </location>
</feature>
<evidence type="ECO:0000256" key="7">
    <source>
        <dbReference type="ARBA" id="ARBA00023136"/>
    </source>
</evidence>
<feature type="transmembrane region" description="Helical" evidence="10">
    <location>
        <begin position="174"/>
        <end position="198"/>
    </location>
</feature>
<dbReference type="PANTHER" id="PTHR43029:SF10">
    <property type="entry name" value="AMMONIUM TRANSPORTER MEP2"/>
    <property type="match status" value="1"/>
</dbReference>
<dbReference type="FunFam" id="1.10.3430.10:FF:000007">
    <property type="entry name" value="Ammonium transporter"/>
    <property type="match status" value="1"/>
</dbReference>
<keyword evidence="11" id="KW-0732">Signal</keyword>
<feature type="transmembrane region" description="Helical" evidence="10">
    <location>
        <begin position="374"/>
        <end position="394"/>
    </location>
</feature>
<comment type="subcellular location">
    <subcellularLocation>
        <location evidence="1 10">Cell membrane</location>
        <topology evidence="1 10">Multi-pass membrane protein</topology>
    </subcellularLocation>
</comment>
<keyword evidence="3 10" id="KW-0813">Transport</keyword>
<feature type="transmembrane region" description="Helical" evidence="10">
    <location>
        <begin position="255"/>
        <end position="275"/>
    </location>
</feature>
<dbReference type="Pfam" id="PF00909">
    <property type="entry name" value="Ammonium_transp"/>
    <property type="match status" value="1"/>
</dbReference>
<dbReference type="PROSITE" id="PS01219">
    <property type="entry name" value="AMMONIUM_TRANSP"/>
    <property type="match status" value="1"/>
</dbReference>
<name>A0A7W6GPR7_9SPHN</name>
<dbReference type="PANTHER" id="PTHR43029">
    <property type="entry name" value="AMMONIUM TRANSPORTER MEP2"/>
    <property type="match status" value="1"/>
</dbReference>
<feature type="transmembrane region" description="Helical" evidence="10">
    <location>
        <begin position="145"/>
        <end position="167"/>
    </location>
</feature>
<evidence type="ECO:0000256" key="1">
    <source>
        <dbReference type="ARBA" id="ARBA00004651"/>
    </source>
</evidence>
<feature type="transmembrane region" description="Helical" evidence="10">
    <location>
        <begin position="342"/>
        <end position="362"/>
    </location>
</feature>
<evidence type="ECO:0000259" key="12">
    <source>
        <dbReference type="Pfam" id="PF00909"/>
    </source>
</evidence>
<keyword evidence="5 10" id="KW-0812">Transmembrane</keyword>
<evidence type="ECO:0000256" key="4">
    <source>
        <dbReference type="ARBA" id="ARBA00022475"/>
    </source>
</evidence>
<keyword evidence="7 10" id="KW-0472">Membrane</keyword>
<evidence type="ECO:0000256" key="3">
    <source>
        <dbReference type="ARBA" id="ARBA00022448"/>
    </source>
</evidence>
<sequence>MTFSKKLCGVAGAIGLSLLAAAPALAQAPVKAPDAASMAAMVNKGDVAWMLVSAALVLMMSVPGLALFYGGLVRTKNMLSILMQVFMIVSVAGLVWCCWGYSMAFTSTGTPVPWLVGGLDKAMLMNVSSATFAATFSNNIYLPELVFVVFQMTFAMITPALIVGAFAERVKFSALIVFVVLWLTIVYFPMAHMVWYWAGPDFLADAPTDAGLLWGWGALDFAGGTVVHINAGIAGLVGCLIIGKRTGYPKEPMPPHSLTMTMIGASLLWVGWFGFNAGSNLEANAVTGVAFINTMVATCAAAVSWALVEQFHHGKPSLLGAVTGAVAGLVAITPAAGLGAPMTSILLGLVVSPVCYLFVAFAKPKFGYDDSLDVFGVHCIGGIVGAIATGIVAAPSLGGQGVFDYTVFPAGFDADSYSIATQVVTQIKAVAFTLVYSGVLSAVLFFVIDKTMGLRPSVDAEQEGMDLSSHGERAYNY</sequence>
<evidence type="ECO:0000313" key="13">
    <source>
        <dbReference type="EMBL" id="MBB3982683.1"/>
    </source>
</evidence>
<evidence type="ECO:0000256" key="6">
    <source>
        <dbReference type="ARBA" id="ARBA00022989"/>
    </source>
</evidence>
<accession>A0A7W6GPR7</accession>
<keyword evidence="6 10" id="KW-1133">Transmembrane helix</keyword>
<dbReference type="RefSeq" id="WP_183955748.1">
    <property type="nucleotide sequence ID" value="NZ_JACIEB010000005.1"/>
</dbReference>
<dbReference type="InterPro" id="IPR024041">
    <property type="entry name" value="NH4_transpt_AmtB-like_dom"/>
</dbReference>
<feature type="transmembrane region" description="Helical" evidence="10">
    <location>
        <begin position="81"/>
        <end position="102"/>
    </location>
</feature>
<gene>
    <name evidence="13" type="ORF">GGR44_002349</name>
</gene>
<dbReference type="GO" id="GO:0008519">
    <property type="term" value="F:ammonium channel activity"/>
    <property type="evidence" value="ECO:0007669"/>
    <property type="project" value="InterPro"/>
</dbReference>
<dbReference type="SUPFAM" id="SSF111352">
    <property type="entry name" value="Ammonium transporter"/>
    <property type="match status" value="1"/>
</dbReference>
<dbReference type="GO" id="GO:0005886">
    <property type="term" value="C:plasma membrane"/>
    <property type="evidence" value="ECO:0007669"/>
    <property type="project" value="UniProtKB-SubCell"/>
</dbReference>
<keyword evidence="14" id="KW-1185">Reference proteome</keyword>
<feature type="domain" description="Ammonium transporter AmtB-like" evidence="12">
    <location>
        <begin position="48"/>
        <end position="475"/>
    </location>
</feature>
<feature type="transmembrane region" description="Helical" evidence="10">
    <location>
        <begin position="429"/>
        <end position="448"/>
    </location>
</feature>
<dbReference type="InterPro" id="IPR018047">
    <property type="entry name" value="Ammonium_transpt_CS"/>
</dbReference>
<dbReference type="Gene3D" id="1.10.3430.10">
    <property type="entry name" value="Ammonium transporter AmtB like domains"/>
    <property type="match status" value="1"/>
</dbReference>
<feature type="transmembrane region" description="Helical" evidence="10">
    <location>
        <begin position="317"/>
        <end position="336"/>
    </location>
</feature>
<organism evidence="13 14">
    <name type="scientific">Sphingobium fontiphilum</name>
    <dbReference type="NCBI Taxonomy" id="944425"/>
    <lineage>
        <taxon>Bacteria</taxon>
        <taxon>Pseudomonadati</taxon>
        <taxon>Pseudomonadota</taxon>
        <taxon>Alphaproteobacteria</taxon>
        <taxon>Sphingomonadales</taxon>
        <taxon>Sphingomonadaceae</taxon>
        <taxon>Sphingobium</taxon>
    </lineage>
</organism>
<feature type="signal peptide" evidence="11">
    <location>
        <begin position="1"/>
        <end position="26"/>
    </location>
</feature>
<keyword evidence="8 10" id="KW-0924">Ammonia transport</keyword>
<feature type="chain" id="PRO_5031314262" description="Ammonium transporter" evidence="11">
    <location>
        <begin position="27"/>
        <end position="477"/>
    </location>
</feature>
<keyword evidence="4" id="KW-1003">Cell membrane</keyword>
<feature type="transmembrane region" description="Helical" evidence="10">
    <location>
        <begin position="218"/>
        <end position="243"/>
    </location>
</feature>
<reference evidence="13 14" key="1">
    <citation type="submission" date="2020-08" db="EMBL/GenBank/DDBJ databases">
        <title>Genomic Encyclopedia of Type Strains, Phase IV (KMG-IV): sequencing the most valuable type-strain genomes for metagenomic binning, comparative biology and taxonomic classification.</title>
        <authorList>
            <person name="Goeker M."/>
        </authorList>
    </citation>
    <scope>NUCLEOTIDE SEQUENCE [LARGE SCALE GENOMIC DNA]</scope>
    <source>
        <strain evidence="13 14">DSM 29348</strain>
    </source>
</reference>
<evidence type="ECO:0000256" key="5">
    <source>
        <dbReference type="ARBA" id="ARBA00022692"/>
    </source>
</evidence>
<evidence type="ECO:0000256" key="9">
    <source>
        <dbReference type="ARBA" id="ARBA00050025"/>
    </source>
</evidence>
<dbReference type="NCBIfam" id="TIGR00836">
    <property type="entry name" value="amt"/>
    <property type="match status" value="1"/>
</dbReference>
<protein>
    <recommendedName>
        <fullName evidence="9 10">Ammonium transporter</fullName>
    </recommendedName>
</protein>
<evidence type="ECO:0000313" key="14">
    <source>
        <dbReference type="Proteomes" id="UP000552757"/>
    </source>
</evidence>
<evidence type="ECO:0000256" key="11">
    <source>
        <dbReference type="SAM" id="SignalP"/>
    </source>
</evidence>
<evidence type="ECO:0000256" key="8">
    <source>
        <dbReference type="ARBA" id="ARBA00023177"/>
    </source>
</evidence>
<proteinExistence type="inferred from homology"/>
<dbReference type="Proteomes" id="UP000552757">
    <property type="component" value="Unassembled WGS sequence"/>
</dbReference>
<dbReference type="EMBL" id="JACIEB010000005">
    <property type="protein sequence ID" value="MBB3982683.1"/>
    <property type="molecule type" value="Genomic_DNA"/>
</dbReference>
<comment type="caution">
    <text evidence="13">The sequence shown here is derived from an EMBL/GenBank/DDBJ whole genome shotgun (WGS) entry which is preliminary data.</text>
</comment>